<dbReference type="GO" id="GO:0046872">
    <property type="term" value="F:metal ion binding"/>
    <property type="evidence" value="ECO:0007669"/>
    <property type="project" value="UniProtKB-KW"/>
</dbReference>
<accession>A0A7Y9DVV1</accession>
<dbReference type="SFLD" id="SFLDG00180">
    <property type="entry name" value="muconate_cycloisomerase"/>
    <property type="match status" value="1"/>
</dbReference>
<proteinExistence type="predicted"/>
<evidence type="ECO:0000256" key="1">
    <source>
        <dbReference type="ARBA" id="ARBA00022723"/>
    </source>
</evidence>
<evidence type="ECO:0000259" key="3">
    <source>
        <dbReference type="SMART" id="SM00922"/>
    </source>
</evidence>
<evidence type="ECO:0000313" key="5">
    <source>
        <dbReference type="Proteomes" id="UP000535890"/>
    </source>
</evidence>
<keyword evidence="5" id="KW-1185">Reference proteome</keyword>
<dbReference type="InterPro" id="IPR036849">
    <property type="entry name" value="Enolase-like_C_sf"/>
</dbReference>
<dbReference type="PANTHER" id="PTHR48073">
    <property type="entry name" value="O-SUCCINYLBENZOATE SYNTHASE-RELATED"/>
    <property type="match status" value="1"/>
</dbReference>
<dbReference type="Gene3D" id="3.20.20.120">
    <property type="entry name" value="Enolase-like C-terminal domain"/>
    <property type="match status" value="1"/>
</dbReference>
<feature type="domain" description="Mandelate racemase/muconate lactonizing enzyme C-terminal" evidence="3">
    <location>
        <begin position="132"/>
        <end position="229"/>
    </location>
</feature>
<dbReference type="AlphaFoldDB" id="A0A7Y9DVV1"/>
<dbReference type="SFLD" id="SFLDS00001">
    <property type="entry name" value="Enolase"/>
    <property type="match status" value="1"/>
</dbReference>
<dbReference type="PROSITE" id="PS00909">
    <property type="entry name" value="MR_MLE_2"/>
    <property type="match status" value="1"/>
</dbReference>
<dbReference type="InterPro" id="IPR013342">
    <property type="entry name" value="Mandelate_racemase_C"/>
</dbReference>
<dbReference type="SUPFAM" id="SSF51604">
    <property type="entry name" value="Enolase C-terminal domain-like"/>
    <property type="match status" value="1"/>
</dbReference>
<dbReference type="SMART" id="SM00922">
    <property type="entry name" value="MR_MLE"/>
    <property type="match status" value="1"/>
</dbReference>
<keyword evidence="1" id="KW-0479">Metal-binding</keyword>
<dbReference type="Pfam" id="PF13378">
    <property type="entry name" value="MR_MLE_C"/>
    <property type="match status" value="1"/>
</dbReference>
<dbReference type="RefSeq" id="WP_179794123.1">
    <property type="nucleotide sequence ID" value="NZ_BAABHP010000021.1"/>
</dbReference>
<dbReference type="InterPro" id="IPR029017">
    <property type="entry name" value="Enolase-like_N"/>
</dbReference>
<dbReference type="PANTHER" id="PTHR48073:SF2">
    <property type="entry name" value="O-SUCCINYLBENZOATE SYNTHASE"/>
    <property type="match status" value="1"/>
</dbReference>
<dbReference type="GO" id="GO:0003824">
    <property type="term" value="F:catalytic activity"/>
    <property type="evidence" value="ECO:0007669"/>
    <property type="project" value="UniProtKB-ARBA"/>
</dbReference>
<feature type="region of interest" description="Disordered" evidence="2">
    <location>
        <begin position="337"/>
        <end position="363"/>
    </location>
</feature>
<reference evidence="4 5" key="1">
    <citation type="submission" date="2020-07" db="EMBL/GenBank/DDBJ databases">
        <title>Sequencing the genomes of 1000 actinobacteria strains.</title>
        <authorList>
            <person name="Klenk H.-P."/>
        </authorList>
    </citation>
    <scope>NUCLEOTIDE SEQUENCE [LARGE SCALE GENOMIC DNA]</scope>
    <source>
        <strain evidence="4 5">DSM 45772</strain>
    </source>
</reference>
<dbReference type="Proteomes" id="UP000535890">
    <property type="component" value="Unassembled WGS sequence"/>
</dbReference>
<dbReference type="GO" id="GO:0009063">
    <property type="term" value="P:amino acid catabolic process"/>
    <property type="evidence" value="ECO:0007669"/>
    <property type="project" value="InterPro"/>
</dbReference>
<dbReference type="Gene3D" id="3.30.390.10">
    <property type="entry name" value="Enolase-like, N-terminal domain"/>
    <property type="match status" value="1"/>
</dbReference>
<name>A0A7Y9DVV1_9PSEU</name>
<protein>
    <submittedName>
        <fullName evidence="4">L-alanine-DL-glutamate epimerase-like enolase superfamily enzyme</fullName>
    </submittedName>
</protein>
<evidence type="ECO:0000256" key="2">
    <source>
        <dbReference type="SAM" id="MobiDB-lite"/>
    </source>
</evidence>
<dbReference type="InterPro" id="IPR018110">
    <property type="entry name" value="Mandel_Rmase/mucon_lact_enz_CS"/>
</dbReference>
<sequence length="363" mass="36890">MRLTHETVVLRLAEPFRISRSVTTAREAVVVTLHEDGSCGSGEVVTSVRRALDAERITTALDAVHGRFGSVEELVVGLPGLLAEGVPTGVVDALDAAALDHTGRRDGLPARALLDAPTWAGVTTAATIGLVDAETALARTDLLVGQGFGLLKVKAGSPDPGDDLARVAAVRAAAPGARLLVDPNGGWDRVLAVDLLEGLAGLLVEAVEQPTPPGRPDDLGWVADRVPMPVIADEDAATVADVDALPPGVAVNVKLAECGGARAARAMIARAHAEGRDVMLGCLAASSLGIAPAAALAGLARWVDLDGHLLLADDPWTGLGGRDGRLAPAEPVGLGVRPAGVSGGTRWTPDVSGGPRLTSGGSR</sequence>
<dbReference type="SUPFAM" id="SSF54826">
    <property type="entry name" value="Enolase N-terminal domain-like"/>
    <property type="match status" value="1"/>
</dbReference>
<dbReference type="InterPro" id="IPR029065">
    <property type="entry name" value="Enolase_C-like"/>
</dbReference>
<dbReference type="EMBL" id="JACCBN010000001">
    <property type="protein sequence ID" value="NYD36447.1"/>
    <property type="molecule type" value="Genomic_DNA"/>
</dbReference>
<gene>
    <name evidence="4" type="ORF">BJ983_002549</name>
</gene>
<evidence type="ECO:0000313" key="4">
    <source>
        <dbReference type="EMBL" id="NYD36447.1"/>
    </source>
</evidence>
<organism evidence="4 5">
    <name type="scientific">Actinomycetospora corticicola</name>
    <dbReference type="NCBI Taxonomy" id="663602"/>
    <lineage>
        <taxon>Bacteria</taxon>
        <taxon>Bacillati</taxon>
        <taxon>Actinomycetota</taxon>
        <taxon>Actinomycetes</taxon>
        <taxon>Pseudonocardiales</taxon>
        <taxon>Pseudonocardiaceae</taxon>
        <taxon>Actinomycetospora</taxon>
    </lineage>
</organism>
<comment type="caution">
    <text evidence="4">The sequence shown here is derived from an EMBL/GenBank/DDBJ whole genome shotgun (WGS) entry which is preliminary data.</text>
</comment>